<gene>
    <name evidence="1" type="ORF">METZ01_LOCUS151342</name>
</gene>
<dbReference type="EMBL" id="UINC01024578">
    <property type="protein sequence ID" value="SVA98488.1"/>
    <property type="molecule type" value="Genomic_DNA"/>
</dbReference>
<proteinExistence type="predicted"/>
<reference evidence="1" key="1">
    <citation type="submission" date="2018-05" db="EMBL/GenBank/DDBJ databases">
        <authorList>
            <person name="Lanie J.A."/>
            <person name="Ng W.-L."/>
            <person name="Kazmierczak K.M."/>
            <person name="Andrzejewski T.M."/>
            <person name="Davidsen T.M."/>
            <person name="Wayne K.J."/>
            <person name="Tettelin H."/>
            <person name="Glass J.I."/>
            <person name="Rusch D."/>
            <person name="Podicherti R."/>
            <person name="Tsui H.-C.T."/>
            <person name="Winkler M.E."/>
        </authorList>
    </citation>
    <scope>NUCLEOTIDE SEQUENCE</scope>
</reference>
<organism evidence="1">
    <name type="scientific">marine metagenome</name>
    <dbReference type="NCBI Taxonomy" id="408172"/>
    <lineage>
        <taxon>unclassified sequences</taxon>
        <taxon>metagenomes</taxon>
        <taxon>ecological metagenomes</taxon>
    </lineage>
</organism>
<accession>A0A382AAB2</accession>
<name>A0A382AAB2_9ZZZZ</name>
<protein>
    <submittedName>
        <fullName evidence="1">Uncharacterized protein</fullName>
    </submittedName>
</protein>
<evidence type="ECO:0000313" key="1">
    <source>
        <dbReference type="EMBL" id="SVA98488.1"/>
    </source>
</evidence>
<sequence length="105" mass="12337">MKSFIKLLLIFFSFGLCQQSQPDTQKPINTIKSEKNSYYEFEEKHGDFREVLESDIIYIYDSEGNKIELVNYDANGYLVSKTIYKGTLDNTVWLFTTDCLKEDCY</sequence>
<dbReference type="AlphaFoldDB" id="A0A382AAB2"/>